<sequence length="25" mass="2787">MVAYHYTSSTASLWSQMCCSRSSSL</sequence>
<dbReference type="Proteomes" id="UP000004994">
    <property type="component" value="Chromosome 6"/>
</dbReference>
<dbReference type="PaxDb" id="4081-Solyc06g050460.1.1"/>
<reference evidence="1" key="2">
    <citation type="submission" date="2019-01" db="UniProtKB">
        <authorList>
            <consortium name="EnsemblPlants"/>
        </authorList>
    </citation>
    <scope>IDENTIFICATION</scope>
    <source>
        <strain evidence="1">cv. Heinz 1706</strain>
    </source>
</reference>
<organism evidence="1">
    <name type="scientific">Solanum lycopersicum</name>
    <name type="common">Tomato</name>
    <name type="synonym">Lycopersicon esculentum</name>
    <dbReference type="NCBI Taxonomy" id="4081"/>
    <lineage>
        <taxon>Eukaryota</taxon>
        <taxon>Viridiplantae</taxon>
        <taxon>Streptophyta</taxon>
        <taxon>Embryophyta</taxon>
        <taxon>Tracheophyta</taxon>
        <taxon>Spermatophyta</taxon>
        <taxon>Magnoliopsida</taxon>
        <taxon>eudicotyledons</taxon>
        <taxon>Gunneridae</taxon>
        <taxon>Pentapetalae</taxon>
        <taxon>asterids</taxon>
        <taxon>lamiids</taxon>
        <taxon>Solanales</taxon>
        <taxon>Solanaceae</taxon>
        <taxon>Solanoideae</taxon>
        <taxon>Solaneae</taxon>
        <taxon>Solanum</taxon>
        <taxon>Solanum subgen. Lycopersicon</taxon>
    </lineage>
</organism>
<keyword evidence="2" id="KW-1185">Reference proteome</keyword>
<dbReference type="Gramene" id="Solyc06g050460.2.1">
    <property type="protein sequence ID" value="Solyc06g050460.2.1"/>
    <property type="gene ID" value="Solyc06g050460.2"/>
</dbReference>
<protein>
    <submittedName>
        <fullName evidence="1">Uncharacterized protein</fullName>
    </submittedName>
</protein>
<name>A0A3Q7GV88_SOLLC</name>
<accession>A0A3Q7GV88</accession>
<evidence type="ECO:0000313" key="1">
    <source>
        <dbReference type="EnsemblPlants" id="Solyc06g050460.2.1"/>
    </source>
</evidence>
<dbReference type="InParanoid" id="A0A3Q7GV88"/>
<dbReference type="EnsemblPlants" id="Solyc06g050460.2.1">
    <property type="protein sequence ID" value="Solyc06g050460.2.1"/>
    <property type="gene ID" value="Solyc06g050460.2"/>
</dbReference>
<reference evidence="1" key="1">
    <citation type="journal article" date="2012" name="Nature">
        <title>The tomato genome sequence provides insights into fleshy fruit evolution.</title>
        <authorList>
            <consortium name="Tomato Genome Consortium"/>
        </authorList>
    </citation>
    <scope>NUCLEOTIDE SEQUENCE [LARGE SCALE GENOMIC DNA]</scope>
    <source>
        <strain evidence="1">cv. Heinz 1706</strain>
    </source>
</reference>
<evidence type="ECO:0000313" key="2">
    <source>
        <dbReference type="Proteomes" id="UP000004994"/>
    </source>
</evidence>
<dbReference type="AlphaFoldDB" id="A0A3Q7GV88"/>
<proteinExistence type="predicted"/>